<evidence type="ECO:0000256" key="1">
    <source>
        <dbReference type="ARBA" id="ARBA00022614"/>
    </source>
</evidence>
<dbReference type="EMBL" id="WAEL01000003">
    <property type="protein sequence ID" value="NID10712.1"/>
    <property type="molecule type" value="Genomic_DNA"/>
</dbReference>
<reference evidence="5" key="2">
    <citation type="submission" date="2023-07" db="EMBL/GenBank/DDBJ databases">
        <authorList>
            <person name="Jung D.-H."/>
        </authorList>
    </citation>
    <scope>NUCLEOTIDE SEQUENCE [LARGE SCALE GENOMIC DNA]</scope>
    <source>
        <strain evidence="5">JA-25</strain>
    </source>
</reference>
<evidence type="ECO:0000313" key="5">
    <source>
        <dbReference type="Proteomes" id="UP000606008"/>
    </source>
</evidence>
<keyword evidence="2" id="KW-0677">Repeat</keyword>
<name>A0ABX0QID8_9BACT</name>
<proteinExistence type="predicted"/>
<accession>A0ABX0QID8</accession>
<keyword evidence="3" id="KW-0732">Signal</keyword>
<feature type="chain" id="PRO_5046600026" evidence="3">
    <location>
        <begin position="19"/>
        <end position="173"/>
    </location>
</feature>
<evidence type="ECO:0000256" key="3">
    <source>
        <dbReference type="SAM" id="SignalP"/>
    </source>
</evidence>
<sequence>MKSIAFLVLFFTATAALGQHSMVDTLINLQALKLKTIPDSVFSKLETRSLNLGPGNVVIYPPLSAVADSANELKELPEKIAKLTKLRSLYLSFNQLKSLPVSITRLNDLAILDISFNEELDIAKEIDKLKRLPSLRALYMIGTKNVLTNIDFIKKSLRPEVEVIASLDELMQK</sequence>
<gene>
    <name evidence="4" type="ORF">F7231_11070</name>
</gene>
<organism evidence="4 5">
    <name type="scientific">Fibrivirga algicola</name>
    <dbReference type="NCBI Taxonomy" id="2950420"/>
    <lineage>
        <taxon>Bacteria</taxon>
        <taxon>Pseudomonadati</taxon>
        <taxon>Bacteroidota</taxon>
        <taxon>Cytophagia</taxon>
        <taxon>Cytophagales</taxon>
        <taxon>Spirosomataceae</taxon>
        <taxon>Fibrivirga</taxon>
    </lineage>
</organism>
<dbReference type="PANTHER" id="PTHR48051:SF54">
    <property type="entry name" value="LEUCINE-RICH REPEAT-CONTAINING PROTEIN"/>
    <property type="match status" value="1"/>
</dbReference>
<dbReference type="RefSeq" id="WP_166691932.1">
    <property type="nucleotide sequence ID" value="NZ_WAEL01000003.1"/>
</dbReference>
<dbReference type="SUPFAM" id="SSF52058">
    <property type="entry name" value="L domain-like"/>
    <property type="match status" value="1"/>
</dbReference>
<evidence type="ECO:0000313" key="4">
    <source>
        <dbReference type="EMBL" id="NID10712.1"/>
    </source>
</evidence>
<evidence type="ECO:0000256" key="2">
    <source>
        <dbReference type="ARBA" id="ARBA00022737"/>
    </source>
</evidence>
<dbReference type="InterPro" id="IPR003591">
    <property type="entry name" value="Leu-rich_rpt_typical-subtyp"/>
</dbReference>
<reference evidence="5" key="1">
    <citation type="submission" date="2019-09" db="EMBL/GenBank/DDBJ databases">
        <authorList>
            <person name="Jung D.-H."/>
        </authorList>
    </citation>
    <scope>NUCLEOTIDE SEQUENCE [LARGE SCALE GENOMIC DNA]</scope>
    <source>
        <strain evidence="5">JA-25</strain>
    </source>
</reference>
<dbReference type="Proteomes" id="UP000606008">
    <property type="component" value="Unassembled WGS sequence"/>
</dbReference>
<keyword evidence="5" id="KW-1185">Reference proteome</keyword>
<comment type="caution">
    <text evidence="4">The sequence shown here is derived from an EMBL/GenBank/DDBJ whole genome shotgun (WGS) entry which is preliminary data.</text>
</comment>
<dbReference type="InterPro" id="IPR001611">
    <property type="entry name" value="Leu-rich_rpt"/>
</dbReference>
<dbReference type="PROSITE" id="PS51450">
    <property type="entry name" value="LRR"/>
    <property type="match status" value="1"/>
</dbReference>
<dbReference type="SMART" id="SM00369">
    <property type="entry name" value="LRR_TYP"/>
    <property type="match status" value="1"/>
</dbReference>
<dbReference type="PANTHER" id="PTHR48051">
    <property type="match status" value="1"/>
</dbReference>
<dbReference type="Gene3D" id="3.80.10.10">
    <property type="entry name" value="Ribonuclease Inhibitor"/>
    <property type="match status" value="1"/>
</dbReference>
<keyword evidence="1" id="KW-0433">Leucine-rich repeat</keyword>
<protein>
    <submittedName>
        <fullName evidence="4">Leucine-rich repeat domain-containing protein</fullName>
    </submittedName>
</protein>
<dbReference type="InterPro" id="IPR050216">
    <property type="entry name" value="LRR_domain-containing"/>
</dbReference>
<feature type="signal peptide" evidence="3">
    <location>
        <begin position="1"/>
        <end position="18"/>
    </location>
</feature>
<dbReference type="InterPro" id="IPR032675">
    <property type="entry name" value="LRR_dom_sf"/>
</dbReference>